<comment type="caution">
    <text evidence="3">The sequence shown here is derived from an EMBL/GenBank/DDBJ whole genome shotgun (WGS) entry which is preliminary data.</text>
</comment>
<accession>A0A835INK0</accession>
<gene>
    <name evidence="3" type="ORF">IFM89_002721</name>
</gene>
<dbReference type="AlphaFoldDB" id="A0A835INK0"/>
<keyword evidence="4" id="KW-1185">Reference proteome</keyword>
<sequence length="638" mass="71682">MSRFLFEQEDELRHVTTNGPWLIHGHILSIMHWVRSQHIEEYKFDLINYWVQIWGLPREHINKTNVNIIGEVLGKVTEEDISCPIEFNQPVARVRVLLDIKERLTKDLTVMLETGASVHVKFKYEKLDLFCYFCGIIGHDHYTCRIRAQHRYELVKCGGSSKDVVTISGQPQQPRFNEIPAPGLGRSPGHGRSSGTRGVSGEGMSSIASRQNHNIAVEASARGDQKMGPSGSTTVRNAEGQKEVHMEVDSRICSFEPNGPQPNRQHGPNPSSEGTGFMSGSGSCSGSDLVVAAQVHGIQVGSHSMDTQELNQPIVSSPQDFNLEQMESLDTTHHSPTPYLLYRDSLENQPDLYLANTEDGIQGLGNASVDHAILFQHTRLVRKDGKAYKQLVVRNPRSTRKGKGRPTHSGTSSPQDPGFNLSSPDSNNKRKISPLGCTMAEKTKKQEEMLGLGVRNAINRSKKAEIVAEELRRVVNEIHGRRNFLWLKSFTPKPIPRCLLTVGFHFDFSLHGKMISRKDLEKKLAKEKTEEVVVTDIDEAMARVVDIGENEVYPFCNNLVILQGYFGYVMTNQRIARLRERMKHMESFHAIGVFLKVRSPELQKSKGKPKKEGPMSLDDAIDDSENLIDFLLDFNEDE</sequence>
<dbReference type="PANTHER" id="PTHR31286:SF178">
    <property type="entry name" value="DUF4283 DOMAIN-CONTAINING PROTEIN"/>
    <property type="match status" value="1"/>
</dbReference>
<dbReference type="InterPro" id="IPR040256">
    <property type="entry name" value="At4g02000-like"/>
</dbReference>
<dbReference type="EMBL" id="JADFTS010000002">
    <property type="protein sequence ID" value="KAF9618853.1"/>
    <property type="molecule type" value="Genomic_DNA"/>
</dbReference>
<evidence type="ECO:0000313" key="4">
    <source>
        <dbReference type="Proteomes" id="UP000631114"/>
    </source>
</evidence>
<feature type="compositionally biased region" description="Polar residues" evidence="1">
    <location>
        <begin position="408"/>
        <end position="426"/>
    </location>
</feature>
<feature type="compositionally biased region" description="Basic and acidic residues" evidence="1">
    <location>
        <begin position="239"/>
        <end position="250"/>
    </location>
</feature>
<feature type="domain" description="Zinc knuckle CX2CX4HX4C" evidence="2">
    <location>
        <begin position="98"/>
        <end position="145"/>
    </location>
</feature>
<protein>
    <recommendedName>
        <fullName evidence="2">Zinc knuckle CX2CX4HX4C domain-containing protein</fullName>
    </recommendedName>
</protein>
<proteinExistence type="predicted"/>
<organism evidence="3 4">
    <name type="scientific">Coptis chinensis</name>
    <dbReference type="NCBI Taxonomy" id="261450"/>
    <lineage>
        <taxon>Eukaryota</taxon>
        <taxon>Viridiplantae</taxon>
        <taxon>Streptophyta</taxon>
        <taxon>Embryophyta</taxon>
        <taxon>Tracheophyta</taxon>
        <taxon>Spermatophyta</taxon>
        <taxon>Magnoliopsida</taxon>
        <taxon>Ranunculales</taxon>
        <taxon>Ranunculaceae</taxon>
        <taxon>Coptidoideae</taxon>
        <taxon>Coptis</taxon>
    </lineage>
</organism>
<feature type="region of interest" description="Disordered" evidence="1">
    <location>
        <begin position="386"/>
        <end position="434"/>
    </location>
</feature>
<feature type="region of interest" description="Disordered" evidence="1">
    <location>
        <begin position="219"/>
        <end position="283"/>
    </location>
</feature>
<dbReference type="PANTHER" id="PTHR31286">
    <property type="entry name" value="GLYCINE-RICH CELL WALL STRUCTURAL PROTEIN 1.8-LIKE"/>
    <property type="match status" value="1"/>
</dbReference>
<dbReference type="Pfam" id="PF14392">
    <property type="entry name" value="zf-CCHC_4"/>
    <property type="match status" value="1"/>
</dbReference>
<feature type="compositionally biased region" description="Low complexity" evidence="1">
    <location>
        <begin position="274"/>
        <end position="283"/>
    </location>
</feature>
<dbReference type="InterPro" id="IPR025836">
    <property type="entry name" value="Zn_knuckle_CX2CX4HX4C"/>
</dbReference>
<evidence type="ECO:0000259" key="2">
    <source>
        <dbReference type="Pfam" id="PF14392"/>
    </source>
</evidence>
<evidence type="ECO:0000313" key="3">
    <source>
        <dbReference type="EMBL" id="KAF9618853.1"/>
    </source>
</evidence>
<feature type="compositionally biased region" description="Polar residues" evidence="1">
    <location>
        <begin position="261"/>
        <end position="273"/>
    </location>
</feature>
<reference evidence="3 4" key="1">
    <citation type="submission" date="2020-10" db="EMBL/GenBank/DDBJ databases">
        <title>The Coptis chinensis genome and diversification of protoberbering-type alkaloids.</title>
        <authorList>
            <person name="Wang B."/>
            <person name="Shu S."/>
            <person name="Song C."/>
            <person name="Liu Y."/>
        </authorList>
    </citation>
    <scope>NUCLEOTIDE SEQUENCE [LARGE SCALE GENOMIC DNA]</scope>
    <source>
        <strain evidence="3">HL-2020</strain>
        <tissue evidence="3">Leaf</tissue>
    </source>
</reference>
<feature type="compositionally biased region" description="Basic residues" evidence="1">
    <location>
        <begin position="397"/>
        <end position="406"/>
    </location>
</feature>
<dbReference type="Proteomes" id="UP000631114">
    <property type="component" value="Unassembled WGS sequence"/>
</dbReference>
<dbReference type="OrthoDB" id="1695837at2759"/>
<name>A0A835INK0_9MAGN</name>
<evidence type="ECO:0000256" key="1">
    <source>
        <dbReference type="SAM" id="MobiDB-lite"/>
    </source>
</evidence>
<feature type="region of interest" description="Disordered" evidence="1">
    <location>
        <begin position="167"/>
        <end position="206"/>
    </location>
</feature>